<dbReference type="RefSeq" id="WP_012915994.1">
    <property type="nucleotide sequence ID" value="NC_013722.1"/>
</dbReference>
<dbReference type="AlphaFoldDB" id="D2UGZ5"/>
<dbReference type="InterPro" id="IPR045851">
    <property type="entry name" value="AMP-bd_C_sf"/>
</dbReference>
<comment type="subcellular location">
    <subcellularLocation>
        <location evidence="1">Cell outer membrane</location>
        <topology evidence="1">Lipid-anchor</topology>
    </subcellularLocation>
</comment>
<name>D2UGZ5_XANAP</name>
<dbReference type="GeneID" id="57876789"/>
<protein>
    <recommendedName>
        <fullName evidence="10">Lipoprotein</fullName>
    </recommendedName>
</protein>
<keyword evidence="5" id="KW-0653">Protein transport</keyword>
<keyword evidence="6 10" id="KW-0472">Membrane</keyword>
<dbReference type="OrthoDB" id="115186at2"/>
<evidence type="ECO:0000256" key="1">
    <source>
        <dbReference type="ARBA" id="ARBA00004459"/>
    </source>
</evidence>
<keyword evidence="4 10" id="KW-0732">Signal</keyword>
<dbReference type="PRINTS" id="PR01338">
    <property type="entry name" value="TYPE3OMKPROT"/>
</dbReference>
<evidence type="ECO:0000256" key="9">
    <source>
        <dbReference type="ARBA" id="ARBA00023288"/>
    </source>
</evidence>
<dbReference type="Proteomes" id="UP000001890">
    <property type="component" value="Chromosome"/>
</dbReference>
<evidence type="ECO:0000256" key="6">
    <source>
        <dbReference type="ARBA" id="ARBA00023136"/>
    </source>
</evidence>
<dbReference type="Gene3D" id="3.30.70.1530">
    <property type="entry name" value="Hypothetical protein rpa1041"/>
    <property type="match status" value="1"/>
</dbReference>
<keyword evidence="8 10" id="KW-0998">Cell outer membrane</keyword>
<feature type="region of interest" description="Disordered" evidence="11">
    <location>
        <begin position="250"/>
        <end position="277"/>
    </location>
</feature>
<dbReference type="KEGG" id="xal:XALC_1486"/>
<dbReference type="NCBIfam" id="TIGR02544">
    <property type="entry name" value="III_secr_YscJ"/>
    <property type="match status" value="1"/>
</dbReference>
<keyword evidence="14" id="KW-1185">Reference proteome</keyword>
<dbReference type="Pfam" id="PF01514">
    <property type="entry name" value="YscJ_FliF"/>
    <property type="match status" value="1"/>
</dbReference>
<evidence type="ECO:0000313" key="14">
    <source>
        <dbReference type="Proteomes" id="UP000001890"/>
    </source>
</evidence>
<dbReference type="PROSITE" id="PS51257">
    <property type="entry name" value="PROKAR_LIPOPROTEIN"/>
    <property type="match status" value="1"/>
</dbReference>
<sequence>MRGLYRILFLISLFALSGCHNRSLLSGLTESQVNDVVAILQRHGVTAIKNDVGKGVFEVDVSRADFPAAVDLVRRYNLPTPPDLQISQAFPSDSLVSTPLAEHSRLISYIEQRLSNNLSALNNVVRAHVNVSYPLTEDVDSPQRMHVAVLIVYSGELDKDTLISKVKRYVKNSFDQIDYDDISVLAEQSAPIFRGMPPSAPLISWSTDWIHVCMQVSAFVGFFALLAAGWLGLTSRPFRTRWWRERRIDSEPRHDHDKSRPLGAQLANSPPSGPVDFFKRFRKSRKRDRVEPFIK</sequence>
<dbReference type="STRING" id="380358.XALC_1486"/>
<evidence type="ECO:0000256" key="2">
    <source>
        <dbReference type="ARBA" id="ARBA00009509"/>
    </source>
</evidence>
<dbReference type="EMBL" id="FP565176">
    <property type="protein sequence ID" value="CBE70792.1"/>
    <property type="molecule type" value="Genomic_DNA"/>
</dbReference>
<evidence type="ECO:0000256" key="4">
    <source>
        <dbReference type="ARBA" id="ARBA00022729"/>
    </source>
</evidence>
<feature type="compositionally biased region" description="Basic and acidic residues" evidence="11">
    <location>
        <begin position="250"/>
        <end position="260"/>
    </location>
</feature>
<accession>D2UGZ5</accession>
<keyword evidence="7 10" id="KW-0564">Palmitate</keyword>
<organism evidence="13 14">
    <name type="scientific">Xanthomonas albilineans (strain GPE PC73 / CFBP 7063)</name>
    <dbReference type="NCBI Taxonomy" id="380358"/>
    <lineage>
        <taxon>Bacteria</taxon>
        <taxon>Pseudomonadati</taxon>
        <taxon>Pseudomonadota</taxon>
        <taxon>Gammaproteobacteria</taxon>
        <taxon>Lysobacterales</taxon>
        <taxon>Lysobacteraceae</taxon>
        <taxon>Xanthomonas</taxon>
    </lineage>
</organism>
<gene>
    <name evidence="13" type="primary">xsaJ</name>
    <name evidence="13" type="ordered locus">XALc_1486</name>
</gene>
<feature type="transmembrane region" description="Helical" evidence="10">
    <location>
        <begin position="209"/>
        <end position="233"/>
    </location>
</feature>
<evidence type="ECO:0000256" key="8">
    <source>
        <dbReference type="ARBA" id="ARBA00023237"/>
    </source>
</evidence>
<proteinExistence type="inferred from homology"/>
<evidence type="ECO:0000256" key="10">
    <source>
        <dbReference type="RuleBase" id="RU364102"/>
    </source>
</evidence>
<dbReference type="GO" id="GO:0009306">
    <property type="term" value="P:protein secretion"/>
    <property type="evidence" value="ECO:0007669"/>
    <property type="project" value="InterPro"/>
</dbReference>
<dbReference type="eggNOG" id="COG4669">
    <property type="taxonomic scope" value="Bacteria"/>
</dbReference>
<evidence type="ECO:0000256" key="3">
    <source>
        <dbReference type="ARBA" id="ARBA00022448"/>
    </source>
</evidence>
<dbReference type="Gene3D" id="3.30.300.30">
    <property type="match status" value="1"/>
</dbReference>
<evidence type="ECO:0000256" key="11">
    <source>
        <dbReference type="SAM" id="MobiDB-lite"/>
    </source>
</evidence>
<feature type="domain" description="Flagellar M-ring N-terminal" evidence="12">
    <location>
        <begin position="21"/>
        <end position="188"/>
    </location>
</feature>
<evidence type="ECO:0000256" key="5">
    <source>
        <dbReference type="ARBA" id="ARBA00022927"/>
    </source>
</evidence>
<evidence type="ECO:0000256" key="7">
    <source>
        <dbReference type="ARBA" id="ARBA00023139"/>
    </source>
</evidence>
<keyword evidence="9 10" id="KW-0449">Lipoprotein</keyword>
<comment type="similarity">
    <text evidence="2 10">Belongs to the YscJ lipoprotein family.</text>
</comment>
<keyword evidence="3" id="KW-0813">Transport</keyword>
<keyword evidence="10" id="KW-0812">Transmembrane</keyword>
<evidence type="ECO:0000313" key="13">
    <source>
        <dbReference type="EMBL" id="CBE70792.1"/>
    </source>
</evidence>
<dbReference type="InterPro" id="IPR006182">
    <property type="entry name" value="FliF_N_dom"/>
</dbReference>
<dbReference type="PANTHER" id="PTHR30046:SF3">
    <property type="entry name" value="SECRETION SYSTEM APPARATUS LIPOPROTEIN SSAJ"/>
    <property type="match status" value="1"/>
</dbReference>
<dbReference type="InterPro" id="IPR043427">
    <property type="entry name" value="YscJ/FliF"/>
</dbReference>
<reference evidence="13 14" key="1">
    <citation type="journal article" date="2009" name="BMC Genomics">
        <title>The complete genome sequence of Xanthomonas albilineans provides new insights into the reductive genome evolution of the xylem-limited Xanthomonadaceae.</title>
        <authorList>
            <person name="Pieretti I."/>
            <person name="Royer M."/>
            <person name="Barbe V."/>
            <person name="Carrere S."/>
            <person name="Koebnik R."/>
            <person name="Cociancich S."/>
            <person name="Couloux A."/>
            <person name="Darrasse A."/>
            <person name="Gouzy J."/>
            <person name="Jacques M.A."/>
            <person name="Lauber E."/>
            <person name="Manceau C."/>
            <person name="Mangenot S."/>
            <person name="Poussier S."/>
            <person name="Segurens B."/>
            <person name="Szurek B."/>
            <person name="Verdier V."/>
            <person name="Arlat M."/>
            <person name="Rott P."/>
        </authorList>
    </citation>
    <scope>NUCLEOTIDE SEQUENCE [LARGE SCALE GENOMIC DNA]</scope>
    <source>
        <strain evidence="14">GPE PC73 / CFBP 7063</strain>
    </source>
</reference>
<evidence type="ECO:0000259" key="12">
    <source>
        <dbReference type="Pfam" id="PF01514"/>
    </source>
</evidence>
<dbReference type="PANTHER" id="PTHR30046">
    <property type="entry name" value="FLAGELLAR M-RING PROTEIN"/>
    <property type="match status" value="1"/>
</dbReference>
<dbReference type="GO" id="GO:0009279">
    <property type="term" value="C:cell outer membrane"/>
    <property type="evidence" value="ECO:0007669"/>
    <property type="project" value="UniProtKB-SubCell"/>
</dbReference>
<keyword evidence="10" id="KW-1133">Transmembrane helix</keyword>
<dbReference type="InterPro" id="IPR003282">
    <property type="entry name" value="T3SS_SctJ"/>
</dbReference>